<sequence>MSDIYIQPGTKTYHFASLALFFAGLVTFATIYTTQPLLPVFANEFNVSASAASLTVSFTTGLLAILLLVAAPLSDRFGRKRVMALSMFLTAIIGMLTAVSPDFTTLLLLRALLGVVVAGVPAIAMTYVVEEFDPAALGKVMGLYIAGSSLGGMSGRLLAGLFTDLFDWRIALGSIGLIALILSILFVLFLPNPKHSAGHKMRPREIVHNYTDLFSDKRLLVLITLGFLLMGGFIALYNYFAFLLMEPPYEQSYSVIGSIYIVYLAGTFSSIYMGRKADTFGKPAVIKISIGIMASGGLLTLMPSLTAKIIGIVIFTFGFFGAHSIASAWVSQKAEHHRAQASSLYLLAYYLGSSIAGTIGGFFWTSFHWIGVISFVLVLLALAYPVIWFAQKR</sequence>
<evidence type="ECO:0000313" key="10">
    <source>
        <dbReference type="EMBL" id="MBB6451344.1"/>
    </source>
</evidence>
<keyword evidence="4" id="KW-1003">Cell membrane</keyword>
<dbReference type="InterPro" id="IPR005829">
    <property type="entry name" value="Sugar_transporter_CS"/>
</dbReference>
<dbReference type="PANTHER" id="PTHR43271:SF1">
    <property type="entry name" value="INNER MEMBRANE TRANSPORT PROTEIN YNFM"/>
    <property type="match status" value="1"/>
</dbReference>
<keyword evidence="11" id="KW-1185">Reference proteome</keyword>
<feature type="transmembrane region" description="Helical" evidence="8">
    <location>
        <begin position="168"/>
        <end position="190"/>
    </location>
</feature>
<dbReference type="AlphaFoldDB" id="A0A841PUA9"/>
<feature type="transmembrane region" description="Helical" evidence="8">
    <location>
        <begin position="219"/>
        <end position="240"/>
    </location>
</feature>
<evidence type="ECO:0000256" key="6">
    <source>
        <dbReference type="ARBA" id="ARBA00022989"/>
    </source>
</evidence>
<evidence type="ECO:0000256" key="4">
    <source>
        <dbReference type="ARBA" id="ARBA00022475"/>
    </source>
</evidence>
<dbReference type="CDD" id="cd17324">
    <property type="entry name" value="MFS_NepI_like"/>
    <property type="match status" value="1"/>
</dbReference>
<dbReference type="PROSITE" id="PS50850">
    <property type="entry name" value="MFS"/>
    <property type="match status" value="1"/>
</dbReference>
<feature type="transmembrane region" description="Helical" evidence="8">
    <location>
        <begin position="52"/>
        <end position="70"/>
    </location>
</feature>
<feature type="transmembrane region" description="Helical" evidence="8">
    <location>
        <begin position="12"/>
        <end position="32"/>
    </location>
</feature>
<evidence type="ECO:0000256" key="3">
    <source>
        <dbReference type="ARBA" id="ARBA00022448"/>
    </source>
</evidence>
<dbReference type="Proteomes" id="UP000568839">
    <property type="component" value="Unassembled WGS sequence"/>
</dbReference>
<organism evidence="10 11">
    <name type="scientific">Geomicrobium halophilum</name>
    <dbReference type="NCBI Taxonomy" id="549000"/>
    <lineage>
        <taxon>Bacteria</taxon>
        <taxon>Bacillati</taxon>
        <taxon>Bacillota</taxon>
        <taxon>Bacilli</taxon>
        <taxon>Bacillales</taxon>
        <taxon>Geomicrobium</taxon>
    </lineage>
</organism>
<evidence type="ECO:0000313" key="11">
    <source>
        <dbReference type="Proteomes" id="UP000568839"/>
    </source>
</evidence>
<dbReference type="SUPFAM" id="SSF103473">
    <property type="entry name" value="MFS general substrate transporter"/>
    <property type="match status" value="1"/>
</dbReference>
<evidence type="ECO:0000256" key="2">
    <source>
        <dbReference type="ARBA" id="ARBA00008335"/>
    </source>
</evidence>
<dbReference type="EMBL" id="JACHHJ010000006">
    <property type="protein sequence ID" value="MBB6451344.1"/>
    <property type="molecule type" value="Genomic_DNA"/>
</dbReference>
<feature type="transmembrane region" description="Helical" evidence="8">
    <location>
        <begin position="82"/>
        <end position="101"/>
    </location>
</feature>
<accession>A0A841PUA9</accession>
<name>A0A841PUA9_9BACL</name>
<evidence type="ECO:0000259" key="9">
    <source>
        <dbReference type="PROSITE" id="PS50850"/>
    </source>
</evidence>
<feature type="transmembrane region" description="Helical" evidence="8">
    <location>
        <begin position="284"/>
        <end position="303"/>
    </location>
</feature>
<dbReference type="GO" id="GO:0005886">
    <property type="term" value="C:plasma membrane"/>
    <property type="evidence" value="ECO:0007669"/>
    <property type="project" value="UniProtKB-SubCell"/>
</dbReference>
<feature type="transmembrane region" description="Helical" evidence="8">
    <location>
        <begin position="252"/>
        <end position="272"/>
    </location>
</feature>
<feature type="transmembrane region" description="Helical" evidence="8">
    <location>
        <begin position="343"/>
        <end position="363"/>
    </location>
</feature>
<feature type="transmembrane region" description="Helical" evidence="8">
    <location>
        <begin position="107"/>
        <end position="129"/>
    </location>
</feature>
<evidence type="ECO:0000256" key="5">
    <source>
        <dbReference type="ARBA" id="ARBA00022692"/>
    </source>
</evidence>
<dbReference type="Gene3D" id="1.20.1250.20">
    <property type="entry name" value="MFS general substrate transporter like domains"/>
    <property type="match status" value="1"/>
</dbReference>
<dbReference type="InterPro" id="IPR020846">
    <property type="entry name" value="MFS_dom"/>
</dbReference>
<proteinExistence type="inferred from homology"/>
<comment type="subcellular location">
    <subcellularLocation>
        <location evidence="1">Cell membrane</location>
        <topology evidence="1">Multi-pass membrane protein</topology>
    </subcellularLocation>
</comment>
<comment type="similarity">
    <text evidence="2">Belongs to the major facilitator superfamily.</text>
</comment>
<comment type="caution">
    <text evidence="10">The sequence shown here is derived from an EMBL/GenBank/DDBJ whole genome shotgun (WGS) entry which is preliminary data.</text>
</comment>
<dbReference type="InterPro" id="IPR011701">
    <property type="entry name" value="MFS"/>
</dbReference>
<reference evidence="10 11" key="1">
    <citation type="submission" date="2020-08" db="EMBL/GenBank/DDBJ databases">
        <title>Genomic Encyclopedia of Type Strains, Phase IV (KMG-IV): sequencing the most valuable type-strain genomes for metagenomic binning, comparative biology and taxonomic classification.</title>
        <authorList>
            <person name="Goeker M."/>
        </authorList>
    </citation>
    <scope>NUCLEOTIDE SEQUENCE [LARGE SCALE GENOMIC DNA]</scope>
    <source>
        <strain evidence="10 11">DSM 21769</strain>
    </source>
</reference>
<dbReference type="PROSITE" id="PS00216">
    <property type="entry name" value="SUGAR_TRANSPORT_1"/>
    <property type="match status" value="1"/>
</dbReference>
<dbReference type="GO" id="GO:0022857">
    <property type="term" value="F:transmembrane transporter activity"/>
    <property type="evidence" value="ECO:0007669"/>
    <property type="project" value="InterPro"/>
</dbReference>
<dbReference type="InterPro" id="IPR036259">
    <property type="entry name" value="MFS_trans_sf"/>
</dbReference>
<feature type="domain" description="Major facilitator superfamily (MFS) profile" evidence="9">
    <location>
        <begin position="12"/>
        <end position="393"/>
    </location>
</feature>
<keyword evidence="6 8" id="KW-1133">Transmembrane helix</keyword>
<protein>
    <submittedName>
        <fullName evidence="10">YNFM family putative membrane transporter</fullName>
    </submittedName>
</protein>
<evidence type="ECO:0000256" key="7">
    <source>
        <dbReference type="ARBA" id="ARBA00023136"/>
    </source>
</evidence>
<gene>
    <name evidence="10" type="ORF">HNR44_003351</name>
</gene>
<feature type="transmembrane region" description="Helical" evidence="8">
    <location>
        <begin position="369"/>
        <end position="390"/>
    </location>
</feature>
<feature type="transmembrane region" description="Helical" evidence="8">
    <location>
        <begin position="309"/>
        <end position="331"/>
    </location>
</feature>
<feature type="transmembrane region" description="Helical" evidence="8">
    <location>
        <begin position="141"/>
        <end position="162"/>
    </location>
</feature>
<dbReference type="Pfam" id="PF07690">
    <property type="entry name" value="MFS_1"/>
    <property type="match status" value="1"/>
</dbReference>
<keyword evidence="3" id="KW-0813">Transport</keyword>
<evidence type="ECO:0000256" key="1">
    <source>
        <dbReference type="ARBA" id="ARBA00004651"/>
    </source>
</evidence>
<evidence type="ECO:0000256" key="8">
    <source>
        <dbReference type="SAM" id="Phobius"/>
    </source>
</evidence>
<dbReference type="RefSeq" id="WP_343069561.1">
    <property type="nucleotide sequence ID" value="NZ_JACHHJ010000006.1"/>
</dbReference>
<keyword evidence="7 8" id="KW-0472">Membrane</keyword>
<dbReference type="PANTHER" id="PTHR43271">
    <property type="entry name" value="BLL2771 PROTEIN"/>
    <property type="match status" value="1"/>
</dbReference>
<keyword evidence="5 8" id="KW-0812">Transmembrane</keyword>